<accession>A0A5S3X042</accession>
<dbReference type="AlphaFoldDB" id="A0A5S3X042"/>
<reference evidence="3" key="2">
    <citation type="submission" date="2019-06" db="EMBL/GenBank/DDBJ databases">
        <title>Co-occurence of chitin degradation, pigmentation and bioactivity in marine Pseudoalteromonas.</title>
        <authorList>
            <person name="Sonnenschein E.C."/>
            <person name="Bech P.K."/>
        </authorList>
    </citation>
    <scope>NUCLEOTIDE SEQUENCE [LARGE SCALE GENOMIC DNA]</scope>
    <source>
        <strain evidence="3">S2599</strain>
    </source>
</reference>
<dbReference type="EMBL" id="PNCJ01000017">
    <property type="protein sequence ID" value="TMP36555.1"/>
    <property type="molecule type" value="Genomic_DNA"/>
</dbReference>
<evidence type="ECO:0000313" key="3">
    <source>
        <dbReference type="Proteomes" id="UP000306719"/>
    </source>
</evidence>
<feature type="signal peptide" evidence="1">
    <location>
        <begin position="1"/>
        <end position="22"/>
    </location>
</feature>
<dbReference type="Proteomes" id="UP000306719">
    <property type="component" value="Unassembled WGS sequence"/>
</dbReference>
<dbReference type="SUPFAM" id="SSF69322">
    <property type="entry name" value="Tricorn protease domain 2"/>
    <property type="match status" value="1"/>
</dbReference>
<gene>
    <name evidence="2" type="ORF">CWB98_13060</name>
</gene>
<dbReference type="InterPro" id="IPR011042">
    <property type="entry name" value="6-blade_b-propeller_TolB-like"/>
</dbReference>
<evidence type="ECO:0000256" key="1">
    <source>
        <dbReference type="SAM" id="SignalP"/>
    </source>
</evidence>
<comment type="caution">
    <text evidence="2">The sequence shown here is derived from an EMBL/GenBank/DDBJ whole genome shotgun (WGS) entry which is preliminary data.</text>
</comment>
<protein>
    <submittedName>
        <fullName evidence="2">Uncharacterized protein</fullName>
    </submittedName>
</protein>
<dbReference type="OrthoDB" id="9797498at2"/>
<reference evidence="2 3" key="1">
    <citation type="submission" date="2018-01" db="EMBL/GenBank/DDBJ databases">
        <authorList>
            <person name="Paulsen S."/>
            <person name="Gram L.K."/>
        </authorList>
    </citation>
    <scope>NUCLEOTIDE SEQUENCE [LARGE SCALE GENOMIC DNA]</scope>
    <source>
        <strain evidence="2 3">S2599</strain>
    </source>
</reference>
<name>A0A5S3X042_9GAMM</name>
<evidence type="ECO:0000313" key="2">
    <source>
        <dbReference type="EMBL" id="TMP36555.1"/>
    </source>
</evidence>
<dbReference type="Gene3D" id="2.120.10.30">
    <property type="entry name" value="TolB, C-terminal domain"/>
    <property type="match status" value="1"/>
</dbReference>
<proteinExistence type="predicted"/>
<organism evidence="2 3">
    <name type="scientific">Pseudoalteromonas rubra</name>
    <dbReference type="NCBI Taxonomy" id="43658"/>
    <lineage>
        <taxon>Bacteria</taxon>
        <taxon>Pseudomonadati</taxon>
        <taxon>Pseudomonadota</taxon>
        <taxon>Gammaproteobacteria</taxon>
        <taxon>Alteromonadales</taxon>
        <taxon>Pseudoalteromonadaceae</taxon>
        <taxon>Pseudoalteromonas</taxon>
    </lineage>
</organism>
<keyword evidence="1" id="KW-0732">Signal</keyword>
<sequence length="290" mass="32691">MTLLKKIIATWLLLGVTQTLSAMPASQLWLAEEQEGTLSVTPISAADGYHNQPLVVDNGVYFTQQVSSVDGAQTDLFFYDFTTRIARNLTNTPVSEYSPTLYPYGDGLSAVVVEADGSQKLWYYPFSKEQSPRRLFAHIAPVGYHAWGENEQLVMFVLGEPHTLQFTDLKGHLPKVVASDIGRTLAYNAARKIYSFTYTDLGQQWFASLDARTQVVTRHFALPAQVNYYTWFDDNTVAYAVAGRIYTRHIDNPEQVNIWRNLSAYCPGTISRLSKHRERLVFVCDSAKAK</sequence>
<feature type="chain" id="PRO_5024458768" evidence="1">
    <location>
        <begin position="23"/>
        <end position="290"/>
    </location>
</feature>
<dbReference type="RefSeq" id="WP_138545246.1">
    <property type="nucleotide sequence ID" value="NZ_PNCJ01000017.1"/>
</dbReference>